<comment type="similarity">
    <text evidence="4">Belongs to the ABC transporter superfamily. ABCF family. YheS subfamily.</text>
</comment>
<evidence type="ECO:0000256" key="2">
    <source>
        <dbReference type="ARBA" id="ARBA00022741"/>
    </source>
</evidence>
<keyword evidence="2" id="KW-0547">Nucleotide-binding</keyword>
<sequence>MIQFSEVSLQRGTQFLLEQADMTIFEGQKVGLIGANGAGKSSLFALVRGQLHADTGEVILPGQRRISFMAQEVEDVDRTALEYCLDGDDRLRMIEAKIEESQAKGDDHGHAHWLSEYENAHGYTAQARGETLLQGLGFKMADMQKKVADFSGGWRIRLNLARALMCPSDILLLDEPTNHLDLDAVMWLENWLRNYPGTLLLISHDRDFLDGICSHIVHLYQKKLNLYKGNYSDYERQRAEHLAQQQSMFEQQQRKRAHLQEYVDRFRYKATKAKQAQSRLKMLEKMEQIGPAHIDSQFEFSIPMAEKTSAQLVSLIQADLGYVLEDGSHKVQLPQSNFSIRDGQRIGLLGPNGAGKSTLIKSLVQELDLLSGERVYGENTKFGYFSQHQLSALDLEASPVLHIQRITPTALEADVRKYLGGFGFIGDDALRAVKGFSGGEKARLALSLIAWRKPNLLVLDEPTNHLDIEMRQALTEALQEFNGAILVVSHDRHLLNSTVDEFFLVADHKIEAFDGDLHSYHQWLQARQQQANQAERAVANEAKADKVDRKEERRKAAELREKLRPLRKAIEKHEKTMQTAQSHLDTISEAMSDNSLYEAANKDKLQALLTDEAKWKKSLEEAEEAWFEAQDELEQAEAAI</sequence>
<evidence type="ECO:0000313" key="9">
    <source>
        <dbReference type="Proteomes" id="UP000295729"/>
    </source>
</evidence>
<dbReference type="Gene3D" id="3.40.50.300">
    <property type="entry name" value="P-loop containing nucleotide triphosphate hydrolases"/>
    <property type="match status" value="2"/>
</dbReference>
<dbReference type="PROSITE" id="PS00211">
    <property type="entry name" value="ABC_TRANSPORTER_1"/>
    <property type="match status" value="1"/>
</dbReference>
<dbReference type="InterPro" id="IPR017871">
    <property type="entry name" value="ABC_transporter-like_CS"/>
</dbReference>
<keyword evidence="1" id="KW-0677">Repeat</keyword>
<dbReference type="InterPro" id="IPR032781">
    <property type="entry name" value="ABC_tran_Xtn"/>
</dbReference>
<evidence type="ECO:0000256" key="5">
    <source>
        <dbReference type="ARBA" id="ARBA00069073"/>
    </source>
</evidence>
<feature type="coiled-coil region" evidence="6">
    <location>
        <begin position="524"/>
        <end position="639"/>
    </location>
</feature>
<organism evidence="8 9">
    <name type="scientific">Marinomonas communis</name>
    <dbReference type="NCBI Taxonomy" id="28254"/>
    <lineage>
        <taxon>Bacteria</taxon>
        <taxon>Pseudomonadati</taxon>
        <taxon>Pseudomonadota</taxon>
        <taxon>Gammaproteobacteria</taxon>
        <taxon>Oceanospirillales</taxon>
        <taxon>Oceanospirillaceae</taxon>
        <taxon>Marinomonas</taxon>
    </lineage>
</organism>
<dbReference type="PANTHER" id="PTHR19211">
    <property type="entry name" value="ATP-BINDING TRANSPORT PROTEIN-RELATED"/>
    <property type="match status" value="1"/>
</dbReference>
<gene>
    <name evidence="8" type="ORF">C8D85_2003</name>
</gene>
<evidence type="ECO:0000256" key="3">
    <source>
        <dbReference type="ARBA" id="ARBA00022840"/>
    </source>
</evidence>
<dbReference type="RefSeq" id="WP_133562224.1">
    <property type="nucleotide sequence ID" value="NZ_SNZA01000003.1"/>
</dbReference>
<dbReference type="GO" id="GO:0005524">
    <property type="term" value="F:ATP binding"/>
    <property type="evidence" value="ECO:0007669"/>
    <property type="project" value="UniProtKB-KW"/>
</dbReference>
<dbReference type="InterPro" id="IPR003593">
    <property type="entry name" value="AAA+_ATPase"/>
</dbReference>
<dbReference type="InterPro" id="IPR050611">
    <property type="entry name" value="ABCF"/>
</dbReference>
<proteinExistence type="inferred from homology"/>
<dbReference type="Pfam" id="PF12848">
    <property type="entry name" value="ABC_tran_Xtn"/>
    <property type="match status" value="1"/>
</dbReference>
<dbReference type="OrthoDB" id="9776369at2"/>
<evidence type="ECO:0000313" key="8">
    <source>
        <dbReference type="EMBL" id="TDR13129.1"/>
    </source>
</evidence>
<dbReference type="Proteomes" id="UP000295729">
    <property type="component" value="Unassembled WGS sequence"/>
</dbReference>
<evidence type="ECO:0000259" key="7">
    <source>
        <dbReference type="PROSITE" id="PS50893"/>
    </source>
</evidence>
<accession>A0A4R6X5K4</accession>
<reference evidence="8 9" key="1">
    <citation type="submission" date="2019-03" db="EMBL/GenBank/DDBJ databases">
        <title>Genomic Encyclopedia of Type Strains, Phase IV (KMG-IV): sequencing the most valuable type-strain genomes for metagenomic binning, comparative biology and taxonomic classification.</title>
        <authorList>
            <person name="Goeker M."/>
        </authorList>
    </citation>
    <scope>NUCLEOTIDE SEQUENCE [LARGE SCALE GENOMIC DNA]</scope>
    <source>
        <strain evidence="8 9">DSM 5604</strain>
    </source>
</reference>
<keyword evidence="9" id="KW-1185">Reference proteome</keyword>
<dbReference type="FunFam" id="3.40.50.300:FF:000011">
    <property type="entry name" value="Putative ABC transporter ATP-binding component"/>
    <property type="match status" value="1"/>
</dbReference>
<keyword evidence="3 8" id="KW-0067">ATP-binding</keyword>
<dbReference type="CDD" id="cd03221">
    <property type="entry name" value="ABCF_EF-3"/>
    <property type="match status" value="2"/>
</dbReference>
<name>A0A4R6X5K4_9GAMM</name>
<comment type="caution">
    <text evidence="8">The sequence shown here is derived from an EMBL/GenBank/DDBJ whole genome shotgun (WGS) entry which is preliminary data.</text>
</comment>
<evidence type="ECO:0000256" key="1">
    <source>
        <dbReference type="ARBA" id="ARBA00022737"/>
    </source>
</evidence>
<dbReference type="SMART" id="SM00382">
    <property type="entry name" value="AAA"/>
    <property type="match status" value="2"/>
</dbReference>
<feature type="domain" description="ABC transporter" evidence="7">
    <location>
        <begin position="2"/>
        <end position="246"/>
    </location>
</feature>
<dbReference type="Pfam" id="PF00005">
    <property type="entry name" value="ABC_tran"/>
    <property type="match status" value="2"/>
</dbReference>
<dbReference type="AlphaFoldDB" id="A0A4R6X5K4"/>
<dbReference type="EMBL" id="SNZA01000003">
    <property type="protein sequence ID" value="TDR13129.1"/>
    <property type="molecule type" value="Genomic_DNA"/>
</dbReference>
<dbReference type="InterPro" id="IPR003439">
    <property type="entry name" value="ABC_transporter-like_ATP-bd"/>
</dbReference>
<feature type="domain" description="ABC transporter" evidence="7">
    <location>
        <begin position="315"/>
        <end position="539"/>
    </location>
</feature>
<dbReference type="PANTHER" id="PTHR19211:SF14">
    <property type="entry name" value="ATP-BINDING CASSETTE SUB-FAMILY F MEMBER 1"/>
    <property type="match status" value="1"/>
</dbReference>
<protein>
    <recommendedName>
        <fullName evidence="5">Probable ATP-binding protein YheS</fullName>
    </recommendedName>
</protein>
<evidence type="ECO:0000256" key="4">
    <source>
        <dbReference type="ARBA" id="ARBA00061571"/>
    </source>
</evidence>
<dbReference type="GO" id="GO:0016887">
    <property type="term" value="F:ATP hydrolysis activity"/>
    <property type="evidence" value="ECO:0007669"/>
    <property type="project" value="InterPro"/>
</dbReference>
<dbReference type="PROSITE" id="PS50893">
    <property type="entry name" value="ABC_TRANSPORTER_2"/>
    <property type="match status" value="2"/>
</dbReference>
<dbReference type="SUPFAM" id="SSF52540">
    <property type="entry name" value="P-loop containing nucleoside triphosphate hydrolases"/>
    <property type="match status" value="2"/>
</dbReference>
<dbReference type="FunFam" id="3.40.50.300:FF:002053">
    <property type="entry name" value="ABC transporter ATP-binding protein"/>
    <property type="match status" value="1"/>
</dbReference>
<dbReference type="InterPro" id="IPR027417">
    <property type="entry name" value="P-loop_NTPase"/>
</dbReference>
<keyword evidence="6" id="KW-0175">Coiled coil</keyword>
<evidence type="ECO:0000256" key="6">
    <source>
        <dbReference type="SAM" id="Coils"/>
    </source>
</evidence>